<evidence type="ECO:0000259" key="6">
    <source>
        <dbReference type="SMART" id="SM00829"/>
    </source>
</evidence>
<dbReference type="InterPro" id="IPR002328">
    <property type="entry name" value="ADH_Zn_CS"/>
</dbReference>
<dbReference type="InterPro" id="IPR013154">
    <property type="entry name" value="ADH-like_N"/>
</dbReference>
<name>A0ABY7JVH1_9ACTN</name>
<evidence type="ECO:0000256" key="2">
    <source>
        <dbReference type="ARBA" id="ARBA00022723"/>
    </source>
</evidence>
<keyword evidence="8" id="KW-1185">Reference proteome</keyword>
<evidence type="ECO:0000256" key="5">
    <source>
        <dbReference type="RuleBase" id="RU361277"/>
    </source>
</evidence>
<dbReference type="PANTHER" id="PTHR43401">
    <property type="entry name" value="L-THREONINE 3-DEHYDROGENASE"/>
    <property type="match status" value="1"/>
</dbReference>
<feature type="domain" description="Enoyl reductase (ER)" evidence="6">
    <location>
        <begin position="7"/>
        <end position="346"/>
    </location>
</feature>
<dbReference type="SMART" id="SM00829">
    <property type="entry name" value="PKS_ER"/>
    <property type="match status" value="1"/>
</dbReference>
<keyword evidence="2 5" id="KW-0479">Metal-binding</keyword>
<dbReference type="EMBL" id="CP097463">
    <property type="protein sequence ID" value="WAX56328.1"/>
    <property type="molecule type" value="Genomic_DNA"/>
</dbReference>
<comment type="cofactor">
    <cofactor evidence="1 5">
        <name>Zn(2+)</name>
        <dbReference type="ChEBI" id="CHEBI:29105"/>
    </cofactor>
</comment>
<proteinExistence type="inferred from homology"/>
<reference evidence="7" key="1">
    <citation type="submission" date="2022-05" db="EMBL/GenBank/DDBJ databases">
        <title>Jatrophihabitans sp. SB3-54 whole genome sequence.</title>
        <authorList>
            <person name="Suh M.K."/>
            <person name="Eom M.K."/>
            <person name="Kim J.S."/>
            <person name="Kim H.S."/>
            <person name="Do H.E."/>
            <person name="Shin Y.K."/>
            <person name="Lee J.-S."/>
        </authorList>
    </citation>
    <scope>NUCLEOTIDE SEQUENCE</scope>
    <source>
        <strain evidence="7">SB3-54</strain>
    </source>
</reference>
<dbReference type="PANTHER" id="PTHR43401:SF2">
    <property type="entry name" value="L-THREONINE 3-DEHYDROGENASE"/>
    <property type="match status" value="1"/>
</dbReference>
<dbReference type="Pfam" id="PF08240">
    <property type="entry name" value="ADH_N"/>
    <property type="match status" value="1"/>
</dbReference>
<dbReference type="Gene3D" id="3.40.50.720">
    <property type="entry name" value="NAD(P)-binding Rossmann-like Domain"/>
    <property type="match status" value="1"/>
</dbReference>
<organism evidence="7 8">
    <name type="scientific">Jatrophihabitans cynanchi</name>
    <dbReference type="NCBI Taxonomy" id="2944128"/>
    <lineage>
        <taxon>Bacteria</taxon>
        <taxon>Bacillati</taxon>
        <taxon>Actinomycetota</taxon>
        <taxon>Actinomycetes</taxon>
        <taxon>Jatrophihabitantales</taxon>
        <taxon>Jatrophihabitantaceae</taxon>
        <taxon>Jatrophihabitans</taxon>
    </lineage>
</organism>
<sequence>MRAVLLHDFGELRLGDVPEPECGPHDAVIDVRCVQLSVTECMLIAGDDVALHDQLADRLRRGPVQFGGHEFAGVVSAVGAAVTGVRVGQRVTAVETLPCGHCVSCARGRGDGCLTPGVIGFTRPGALAERVCVPATAVVPLPSEVGFSEAAAVQPLAGAVHAHAALAVRPGESILVIGGGVMGLLAVAVARHGNAGGVLVSTRSERKRELARRFGADDAVGAGEELTRAVAEFTGGAGFDVVVETAGGSRSVGLAGTETVDAAVQAARRGGRVAIVSVLPTRAELPAGTMREKAITLVHPRSGAGYYAQHTSVFEHSLGLIARGQVDVGALITHRLSGLEAVQEALEITCDKERFGAINPAQVQVGS</sequence>
<gene>
    <name evidence="7" type="ORF">M6B22_17565</name>
</gene>
<dbReference type="InterPro" id="IPR020843">
    <property type="entry name" value="ER"/>
</dbReference>
<dbReference type="PROSITE" id="PS00059">
    <property type="entry name" value="ADH_ZINC"/>
    <property type="match status" value="1"/>
</dbReference>
<dbReference type="SUPFAM" id="SSF50129">
    <property type="entry name" value="GroES-like"/>
    <property type="match status" value="1"/>
</dbReference>
<dbReference type="InterPro" id="IPR011032">
    <property type="entry name" value="GroES-like_sf"/>
</dbReference>
<evidence type="ECO:0000313" key="7">
    <source>
        <dbReference type="EMBL" id="WAX56328.1"/>
    </source>
</evidence>
<dbReference type="InterPro" id="IPR050129">
    <property type="entry name" value="Zn_alcohol_dh"/>
</dbReference>
<accession>A0ABY7JVH1</accession>
<dbReference type="RefSeq" id="WP_269442860.1">
    <property type="nucleotide sequence ID" value="NZ_CP097463.1"/>
</dbReference>
<dbReference type="InterPro" id="IPR013149">
    <property type="entry name" value="ADH-like_C"/>
</dbReference>
<dbReference type="Proteomes" id="UP001164693">
    <property type="component" value="Chromosome"/>
</dbReference>
<evidence type="ECO:0000256" key="1">
    <source>
        <dbReference type="ARBA" id="ARBA00001947"/>
    </source>
</evidence>
<dbReference type="Gene3D" id="3.90.180.10">
    <property type="entry name" value="Medium-chain alcohol dehydrogenases, catalytic domain"/>
    <property type="match status" value="1"/>
</dbReference>
<evidence type="ECO:0000256" key="3">
    <source>
        <dbReference type="ARBA" id="ARBA00022833"/>
    </source>
</evidence>
<protein>
    <submittedName>
        <fullName evidence="7">Alcohol dehydrogenase catalytic domain-containing protein</fullName>
    </submittedName>
</protein>
<evidence type="ECO:0000256" key="4">
    <source>
        <dbReference type="ARBA" id="ARBA00023002"/>
    </source>
</evidence>
<keyword evidence="3 5" id="KW-0862">Zinc</keyword>
<evidence type="ECO:0000313" key="8">
    <source>
        <dbReference type="Proteomes" id="UP001164693"/>
    </source>
</evidence>
<keyword evidence="4" id="KW-0560">Oxidoreductase</keyword>
<comment type="similarity">
    <text evidence="5">Belongs to the zinc-containing alcohol dehydrogenase family.</text>
</comment>
<dbReference type="Pfam" id="PF00107">
    <property type="entry name" value="ADH_zinc_N"/>
    <property type="match status" value="1"/>
</dbReference>
<dbReference type="SUPFAM" id="SSF51735">
    <property type="entry name" value="NAD(P)-binding Rossmann-fold domains"/>
    <property type="match status" value="1"/>
</dbReference>
<dbReference type="InterPro" id="IPR036291">
    <property type="entry name" value="NAD(P)-bd_dom_sf"/>
</dbReference>